<evidence type="ECO:0000256" key="7">
    <source>
        <dbReference type="ARBA" id="ARBA00023136"/>
    </source>
</evidence>
<evidence type="ECO:0000256" key="1">
    <source>
        <dbReference type="ARBA" id="ARBA00004651"/>
    </source>
</evidence>
<dbReference type="Pfam" id="PF00876">
    <property type="entry name" value="Innexin"/>
    <property type="match status" value="1"/>
</dbReference>
<dbReference type="Proteomes" id="UP000681967">
    <property type="component" value="Unassembled WGS sequence"/>
</dbReference>
<evidence type="ECO:0000256" key="8">
    <source>
        <dbReference type="ARBA" id="ARBA00023303"/>
    </source>
</evidence>
<dbReference type="AlphaFoldDB" id="A0A8S2P187"/>
<keyword evidence="8 9" id="KW-0407">Ion channel</keyword>
<evidence type="ECO:0000256" key="9">
    <source>
        <dbReference type="RuleBase" id="RU010713"/>
    </source>
</evidence>
<dbReference type="PANTHER" id="PTHR11893:SF36">
    <property type="entry name" value="INNEXIN-5"/>
    <property type="match status" value="1"/>
</dbReference>
<comment type="similarity">
    <text evidence="9">Belongs to the pannexin family.</text>
</comment>
<proteinExistence type="inferred from homology"/>
<keyword evidence="7" id="KW-0472">Membrane</keyword>
<organism evidence="10 11">
    <name type="scientific">Rotaria magnacalcarata</name>
    <dbReference type="NCBI Taxonomy" id="392030"/>
    <lineage>
        <taxon>Eukaryota</taxon>
        <taxon>Metazoa</taxon>
        <taxon>Spiralia</taxon>
        <taxon>Gnathifera</taxon>
        <taxon>Rotifera</taxon>
        <taxon>Eurotatoria</taxon>
        <taxon>Bdelloidea</taxon>
        <taxon>Philodinida</taxon>
        <taxon>Philodinidae</taxon>
        <taxon>Rotaria</taxon>
    </lineage>
</organism>
<gene>
    <name evidence="9" type="primary">inx</name>
    <name evidence="10" type="ORF">BYL167_LOCUS15179</name>
</gene>
<evidence type="ECO:0000313" key="10">
    <source>
        <dbReference type="EMBL" id="CAF4028154.1"/>
    </source>
</evidence>
<evidence type="ECO:0000256" key="3">
    <source>
        <dbReference type="ARBA" id="ARBA00022475"/>
    </source>
</evidence>
<evidence type="ECO:0000256" key="5">
    <source>
        <dbReference type="ARBA" id="ARBA00022989"/>
    </source>
</evidence>
<dbReference type="PROSITE" id="PS51013">
    <property type="entry name" value="PANNEXIN"/>
    <property type="match status" value="1"/>
</dbReference>
<dbReference type="GO" id="GO:0005921">
    <property type="term" value="C:gap junction"/>
    <property type="evidence" value="ECO:0007669"/>
    <property type="project" value="UniProtKB-UniRule"/>
</dbReference>
<evidence type="ECO:0000256" key="6">
    <source>
        <dbReference type="ARBA" id="ARBA00023065"/>
    </source>
</evidence>
<accession>A0A8S2P187</accession>
<name>A0A8S2P187_9BILA</name>
<evidence type="ECO:0000256" key="4">
    <source>
        <dbReference type="ARBA" id="ARBA00022692"/>
    </source>
</evidence>
<reference evidence="10" key="1">
    <citation type="submission" date="2021-02" db="EMBL/GenBank/DDBJ databases">
        <authorList>
            <person name="Nowell W R."/>
        </authorList>
    </citation>
    <scope>NUCLEOTIDE SEQUENCE</scope>
</reference>
<sequence length="170" mass="19170">MVDIIYIITLVPTILLSSLRSDDDAFDKINYKYTVALLVLFATITATKQFEDDRIECWNRANFIKSYIAYTNQICYISSTYYVNRNKTISDNIQDRINGDLCSFKSIIGLSGIGELVECKPINVTVIQVYAPTTGADDEEIEDFYVSLQQLVDATPKKIPLSSWAIGTPK</sequence>
<protein>
    <recommendedName>
        <fullName evidence="9">Innexin</fullName>
    </recommendedName>
</protein>
<keyword evidence="6 9" id="KW-0406">Ion transport</keyword>
<evidence type="ECO:0000256" key="2">
    <source>
        <dbReference type="ARBA" id="ARBA00022448"/>
    </source>
</evidence>
<comment type="caution">
    <text evidence="10">The sequence shown here is derived from an EMBL/GenBank/DDBJ whole genome shotgun (WGS) entry which is preliminary data.</text>
</comment>
<keyword evidence="5" id="KW-1133">Transmembrane helix</keyword>
<keyword evidence="3" id="KW-1003">Cell membrane</keyword>
<comment type="subcellular location">
    <subcellularLocation>
        <location evidence="1 9">Cell membrane</location>
        <topology evidence="1 9">Multi-pass membrane protein</topology>
    </subcellularLocation>
</comment>
<evidence type="ECO:0000313" key="11">
    <source>
        <dbReference type="Proteomes" id="UP000681967"/>
    </source>
</evidence>
<dbReference type="GO" id="GO:0034220">
    <property type="term" value="P:monoatomic ion transmembrane transport"/>
    <property type="evidence" value="ECO:0007669"/>
    <property type="project" value="UniProtKB-KW"/>
</dbReference>
<dbReference type="GO" id="GO:0005886">
    <property type="term" value="C:plasma membrane"/>
    <property type="evidence" value="ECO:0007669"/>
    <property type="project" value="UniProtKB-SubCell"/>
</dbReference>
<comment type="function">
    <text evidence="9">Structural component of the gap junctions.</text>
</comment>
<keyword evidence="4" id="KW-0812">Transmembrane</keyword>
<dbReference type="InterPro" id="IPR000990">
    <property type="entry name" value="Innexin"/>
</dbReference>
<keyword evidence="2 9" id="KW-0813">Transport</keyword>
<dbReference type="EMBL" id="CAJOBH010005551">
    <property type="protein sequence ID" value="CAF4028154.1"/>
    <property type="molecule type" value="Genomic_DNA"/>
</dbReference>
<dbReference type="PANTHER" id="PTHR11893">
    <property type="entry name" value="INNEXIN"/>
    <property type="match status" value="1"/>
</dbReference>